<protein>
    <submittedName>
        <fullName evidence="1">Uncharacterized protein</fullName>
    </submittedName>
</protein>
<comment type="caution">
    <text evidence="1">The sequence shown here is derived from an EMBL/GenBank/DDBJ whole genome shotgun (WGS) entry which is preliminary data.</text>
</comment>
<accession>A0AA37F420</accession>
<dbReference type="EMBL" id="BMQD01000006">
    <property type="protein sequence ID" value="GGK64220.1"/>
    <property type="molecule type" value="Genomic_DNA"/>
</dbReference>
<sequence>MAVPPYVTRLKIRDIRSGTRRRTSGDTKVVDLRAYTGRNVVRLPLTSGPTPAA</sequence>
<gene>
    <name evidence="1" type="ORF">GCM10010126_24490</name>
</gene>
<reference evidence="1" key="2">
    <citation type="submission" date="2022-09" db="EMBL/GenBank/DDBJ databases">
        <authorList>
            <person name="Sun Q."/>
            <person name="Ohkuma M."/>
        </authorList>
    </citation>
    <scope>NUCLEOTIDE SEQUENCE</scope>
    <source>
        <strain evidence="1">JCM 3093</strain>
    </source>
</reference>
<name>A0AA37F420_9ACTN</name>
<dbReference type="Proteomes" id="UP000627984">
    <property type="component" value="Unassembled WGS sequence"/>
</dbReference>
<proteinExistence type="predicted"/>
<dbReference type="AlphaFoldDB" id="A0AA37F420"/>
<reference evidence="1" key="1">
    <citation type="journal article" date="2014" name="Int. J. Syst. Evol. Microbiol.">
        <title>Complete genome sequence of Corynebacterium casei LMG S-19264T (=DSM 44701T), isolated from a smear-ripened cheese.</title>
        <authorList>
            <consortium name="US DOE Joint Genome Institute (JGI-PGF)"/>
            <person name="Walter F."/>
            <person name="Albersmeier A."/>
            <person name="Kalinowski J."/>
            <person name="Ruckert C."/>
        </authorList>
    </citation>
    <scope>NUCLEOTIDE SEQUENCE</scope>
    <source>
        <strain evidence="1">JCM 3093</strain>
    </source>
</reference>
<organism evidence="1 2">
    <name type="scientific">Planomonospora parontospora</name>
    <dbReference type="NCBI Taxonomy" id="58119"/>
    <lineage>
        <taxon>Bacteria</taxon>
        <taxon>Bacillati</taxon>
        <taxon>Actinomycetota</taxon>
        <taxon>Actinomycetes</taxon>
        <taxon>Streptosporangiales</taxon>
        <taxon>Streptosporangiaceae</taxon>
        <taxon>Planomonospora</taxon>
    </lineage>
</organism>
<evidence type="ECO:0000313" key="1">
    <source>
        <dbReference type="EMBL" id="GGK64220.1"/>
    </source>
</evidence>
<evidence type="ECO:0000313" key="2">
    <source>
        <dbReference type="Proteomes" id="UP000627984"/>
    </source>
</evidence>